<evidence type="ECO:0000256" key="1">
    <source>
        <dbReference type="SAM" id="MobiDB-lite"/>
    </source>
</evidence>
<organism evidence="2 3">
    <name type="scientific">Staurois parvus</name>
    <dbReference type="NCBI Taxonomy" id="386267"/>
    <lineage>
        <taxon>Eukaryota</taxon>
        <taxon>Metazoa</taxon>
        <taxon>Chordata</taxon>
        <taxon>Craniata</taxon>
        <taxon>Vertebrata</taxon>
        <taxon>Euteleostomi</taxon>
        <taxon>Amphibia</taxon>
        <taxon>Batrachia</taxon>
        <taxon>Anura</taxon>
        <taxon>Neobatrachia</taxon>
        <taxon>Ranoidea</taxon>
        <taxon>Ranidae</taxon>
        <taxon>Staurois</taxon>
    </lineage>
</organism>
<proteinExistence type="predicted"/>
<comment type="caution">
    <text evidence="2">The sequence shown here is derived from an EMBL/GenBank/DDBJ whole genome shotgun (WGS) entry which is preliminary data.</text>
</comment>
<dbReference type="Proteomes" id="UP001162483">
    <property type="component" value="Unassembled WGS sequence"/>
</dbReference>
<name>A0ABN9FGT6_9NEOB</name>
<feature type="region of interest" description="Disordered" evidence="1">
    <location>
        <begin position="62"/>
        <end position="94"/>
    </location>
</feature>
<gene>
    <name evidence="2" type="ORF">SPARVUS_LOCUS12014940</name>
</gene>
<keyword evidence="3" id="KW-1185">Reference proteome</keyword>
<reference evidence="2" key="1">
    <citation type="submission" date="2023-05" db="EMBL/GenBank/DDBJ databases">
        <authorList>
            <person name="Stuckert A."/>
        </authorList>
    </citation>
    <scope>NUCLEOTIDE SEQUENCE</scope>
</reference>
<evidence type="ECO:0000313" key="2">
    <source>
        <dbReference type="EMBL" id="CAI9596117.1"/>
    </source>
</evidence>
<evidence type="ECO:0000313" key="3">
    <source>
        <dbReference type="Proteomes" id="UP001162483"/>
    </source>
</evidence>
<feature type="compositionally biased region" description="Polar residues" evidence="1">
    <location>
        <begin position="80"/>
        <end position="94"/>
    </location>
</feature>
<accession>A0ABN9FGT6</accession>
<dbReference type="EMBL" id="CATNWA010016884">
    <property type="protein sequence ID" value="CAI9596117.1"/>
    <property type="molecule type" value="Genomic_DNA"/>
</dbReference>
<sequence length="94" mass="9980">APSPDFSIKINNTIISPSPHARVLGVILDSHLSFQPQASTIVTPSSSQAIPPPVYHEHCCQTHPDSSTSLTVPYPPPLSVNPSTDLHSVSSTPF</sequence>
<feature type="non-terminal residue" evidence="2">
    <location>
        <position position="1"/>
    </location>
</feature>
<protein>
    <submittedName>
        <fullName evidence="2">Uncharacterized protein</fullName>
    </submittedName>
</protein>